<keyword evidence="4 9" id="KW-0349">Heme</keyword>
<dbReference type="InterPro" id="IPR050364">
    <property type="entry name" value="Cytochrome_P450_fung"/>
</dbReference>
<reference evidence="11 12" key="1">
    <citation type="journal article" date="2018" name="Evol. Lett.">
        <title>Horizontal gene cluster transfer increased hallucinogenic mushroom diversity.</title>
        <authorList>
            <person name="Reynolds H.T."/>
            <person name="Vijayakumar V."/>
            <person name="Gluck-Thaler E."/>
            <person name="Korotkin H.B."/>
            <person name="Matheny P.B."/>
            <person name="Slot J.C."/>
        </authorList>
    </citation>
    <scope>NUCLEOTIDE SEQUENCE [LARGE SCALE GENOMIC DNA]</scope>
    <source>
        <strain evidence="11 12">2631</strain>
    </source>
</reference>
<evidence type="ECO:0000256" key="3">
    <source>
        <dbReference type="ARBA" id="ARBA00010617"/>
    </source>
</evidence>
<keyword evidence="12" id="KW-1185">Reference proteome</keyword>
<evidence type="ECO:0008006" key="13">
    <source>
        <dbReference type="Google" id="ProtNLM"/>
    </source>
</evidence>
<dbReference type="PANTHER" id="PTHR46300:SF6">
    <property type="entry name" value="CYTOCHROME P450 2C30"/>
    <property type="match status" value="1"/>
</dbReference>
<dbReference type="InParanoid" id="A0A409WL54"/>
<accession>A0A409WL54</accession>
<dbReference type="InterPro" id="IPR002401">
    <property type="entry name" value="Cyt_P450_E_grp-I"/>
</dbReference>
<dbReference type="GO" id="GO:0004497">
    <property type="term" value="F:monooxygenase activity"/>
    <property type="evidence" value="ECO:0007669"/>
    <property type="project" value="UniProtKB-KW"/>
</dbReference>
<evidence type="ECO:0000256" key="10">
    <source>
        <dbReference type="SAM" id="Phobius"/>
    </source>
</evidence>
<evidence type="ECO:0000256" key="7">
    <source>
        <dbReference type="ARBA" id="ARBA00023004"/>
    </source>
</evidence>
<evidence type="ECO:0000256" key="5">
    <source>
        <dbReference type="ARBA" id="ARBA00022723"/>
    </source>
</evidence>
<evidence type="ECO:0000256" key="2">
    <source>
        <dbReference type="ARBA" id="ARBA00005179"/>
    </source>
</evidence>
<dbReference type="EMBL" id="NHYD01003381">
    <property type="protein sequence ID" value="PPQ79283.1"/>
    <property type="molecule type" value="Genomic_DNA"/>
</dbReference>
<sequence>MFNLNHISTALVGFPIAVAVLVIAVTSIFEWVGKSGRKYPPGPKGIPFFGNLFQLSKQDFEEWGHKYGKANRISLAHPADAYGDMAYLRVFGQGILLLNSHTAAVDLLDRRSGIYSDRPSFVVLNSLTRGLFLGAISYGDVWRRMRRGGHECLSKASTSRYHGLQEREALLFTENLLKDSKDWHQEVSRVSISLLLSTVYDVPPTLSMQDPVIEKFNKFDNLIIDATFPGNYLVEFFGWMKFLPSVFAPWKTRMANGFTEFSAFFERLCLDIEKQIDEGDEKSGIAGYVIREQKRLGLTKSEAAWLPATFLNLCLSQVTEAILWFFLAMVAFPEQQRRCQQELDAVVGRSRMPTVEDAESLPYIRATGTSALETDFTTRSVFRLVENMHRLKIHTGTQHVTKQPVRSFIVCKDDWYQGRFIPKGTMCFAHIWLMNRDKKIYGEDAEDFNPGRFLDKEGRFVPIVGETKDGYLESEGHVAYGFGARICPGRYYANDALFIIFARLLWTATISPVTDQRTGKPMIPDLKDTVGDGITMRPPTFDIKVSHRFSEAATLMSQTKELLG</sequence>
<name>A0A409WL54_PSICY</name>
<dbReference type="PANTHER" id="PTHR46300">
    <property type="entry name" value="P450, PUTATIVE (EUROFUNG)-RELATED-RELATED"/>
    <property type="match status" value="1"/>
</dbReference>
<gene>
    <name evidence="11" type="ORF">CVT25_002722</name>
</gene>
<dbReference type="GO" id="GO:0020037">
    <property type="term" value="F:heme binding"/>
    <property type="evidence" value="ECO:0007669"/>
    <property type="project" value="InterPro"/>
</dbReference>
<feature type="binding site" description="axial binding residue" evidence="9">
    <location>
        <position position="487"/>
    </location>
    <ligand>
        <name>heme</name>
        <dbReference type="ChEBI" id="CHEBI:30413"/>
    </ligand>
    <ligandPart>
        <name>Fe</name>
        <dbReference type="ChEBI" id="CHEBI:18248"/>
    </ligandPart>
</feature>
<proteinExistence type="inferred from homology"/>
<dbReference type="PRINTS" id="PR00463">
    <property type="entry name" value="EP450I"/>
</dbReference>
<dbReference type="InterPro" id="IPR001128">
    <property type="entry name" value="Cyt_P450"/>
</dbReference>
<protein>
    <recommendedName>
        <fullName evidence="13">Cytochrome P450</fullName>
    </recommendedName>
</protein>
<dbReference type="Proteomes" id="UP000283269">
    <property type="component" value="Unassembled WGS sequence"/>
</dbReference>
<keyword evidence="10" id="KW-0472">Membrane</keyword>
<dbReference type="AlphaFoldDB" id="A0A409WL54"/>
<evidence type="ECO:0000256" key="8">
    <source>
        <dbReference type="ARBA" id="ARBA00023033"/>
    </source>
</evidence>
<evidence type="ECO:0000256" key="4">
    <source>
        <dbReference type="ARBA" id="ARBA00022617"/>
    </source>
</evidence>
<dbReference type="InterPro" id="IPR036396">
    <property type="entry name" value="Cyt_P450_sf"/>
</dbReference>
<comment type="pathway">
    <text evidence="2">Secondary metabolite biosynthesis.</text>
</comment>
<organism evidence="11 12">
    <name type="scientific">Psilocybe cyanescens</name>
    <dbReference type="NCBI Taxonomy" id="93625"/>
    <lineage>
        <taxon>Eukaryota</taxon>
        <taxon>Fungi</taxon>
        <taxon>Dikarya</taxon>
        <taxon>Basidiomycota</taxon>
        <taxon>Agaricomycotina</taxon>
        <taxon>Agaricomycetes</taxon>
        <taxon>Agaricomycetidae</taxon>
        <taxon>Agaricales</taxon>
        <taxon>Agaricineae</taxon>
        <taxon>Strophariaceae</taxon>
        <taxon>Psilocybe</taxon>
    </lineage>
</organism>
<keyword evidence="8" id="KW-0503">Monooxygenase</keyword>
<evidence type="ECO:0000313" key="12">
    <source>
        <dbReference type="Proteomes" id="UP000283269"/>
    </source>
</evidence>
<dbReference type="Gene3D" id="1.10.630.10">
    <property type="entry name" value="Cytochrome P450"/>
    <property type="match status" value="1"/>
</dbReference>
<dbReference type="GO" id="GO:0016705">
    <property type="term" value="F:oxidoreductase activity, acting on paired donors, with incorporation or reduction of molecular oxygen"/>
    <property type="evidence" value="ECO:0007669"/>
    <property type="project" value="InterPro"/>
</dbReference>
<dbReference type="SUPFAM" id="SSF48264">
    <property type="entry name" value="Cytochrome P450"/>
    <property type="match status" value="1"/>
</dbReference>
<evidence type="ECO:0000256" key="6">
    <source>
        <dbReference type="ARBA" id="ARBA00023002"/>
    </source>
</evidence>
<evidence type="ECO:0000313" key="11">
    <source>
        <dbReference type="EMBL" id="PPQ79283.1"/>
    </source>
</evidence>
<keyword evidence="7 9" id="KW-0408">Iron</keyword>
<keyword evidence="6" id="KW-0560">Oxidoreductase</keyword>
<dbReference type="GO" id="GO:0005506">
    <property type="term" value="F:iron ion binding"/>
    <property type="evidence" value="ECO:0007669"/>
    <property type="project" value="InterPro"/>
</dbReference>
<comment type="similarity">
    <text evidence="3">Belongs to the cytochrome P450 family.</text>
</comment>
<dbReference type="STRING" id="93625.A0A409WL54"/>
<comment type="caution">
    <text evidence="11">The sequence shown here is derived from an EMBL/GenBank/DDBJ whole genome shotgun (WGS) entry which is preliminary data.</text>
</comment>
<evidence type="ECO:0000256" key="1">
    <source>
        <dbReference type="ARBA" id="ARBA00001971"/>
    </source>
</evidence>
<keyword evidence="10" id="KW-1133">Transmembrane helix</keyword>
<dbReference type="OrthoDB" id="2789670at2759"/>
<feature type="transmembrane region" description="Helical" evidence="10">
    <location>
        <begin position="6"/>
        <end position="29"/>
    </location>
</feature>
<dbReference type="Pfam" id="PF00067">
    <property type="entry name" value="p450"/>
    <property type="match status" value="2"/>
</dbReference>
<keyword evidence="10" id="KW-0812">Transmembrane</keyword>
<evidence type="ECO:0000256" key="9">
    <source>
        <dbReference type="PIRSR" id="PIRSR602401-1"/>
    </source>
</evidence>
<keyword evidence="5 9" id="KW-0479">Metal-binding</keyword>
<comment type="cofactor">
    <cofactor evidence="1 9">
        <name>heme</name>
        <dbReference type="ChEBI" id="CHEBI:30413"/>
    </cofactor>
</comment>